<sequence length="134" mass="15883">MEQANYMGNAPRPPYNDSYSKTFNLGWRNHPNFGWGNQGNQGQNHYNNFQRVQGNQTKKWKASGERFEEPAEDSLQNQQKEDATFPKPTEKEVQKPEEKEMHKQKSATPKILYPQRLKVENKDKQFSKFLEMFR</sequence>
<accession>A0ABU6WSD4</accession>
<dbReference type="EMBL" id="JASCZI010182316">
    <property type="protein sequence ID" value="MED6187633.1"/>
    <property type="molecule type" value="Genomic_DNA"/>
</dbReference>
<comment type="caution">
    <text evidence="2">The sequence shown here is derived from an EMBL/GenBank/DDBJ whole genome shotgun (WGS) entry which is preliminary data.</text>
</comment>
<gene>
    <name evidence="2" type="ORF">PIB30_078203</name>
</gene>
<organism evidence="2 3">
    <name type="scientific">Stylosanthes scabra</name>
    <dbReference type="NCBI Taxonomy" id="79078"/>
    <lineage>
        <taxon>Eukaryota</taxon>
        <taxon>Viridiplantae</taxon>
        <taxon>Streptophyta</taxon>
        <taxon>Embryophyta</taxon>
        <taxon>Tracheophyta</taxon>
        <taxon>Spermatophyta</taxon>
        <taxon>Magnoliopsida</taxon>
        <taxon>eudicotyledons</taxon>
        <taxon>Gunneridae</taxon>
        <taxon>Pentapetalae</taxon>
        <taxon>rosids</taxon>
        <taxon>fabids</taxon>
        <taxon>Fabales</taxon>
        <taxon>Fabaceae</taxon>
        <taxon>Papilionoideae</taxon>
        <taxon>50 kb inversion clade</taxon>
        <taxon>dalbergioids sensu lato</taxon>
        <taxon>Dalbergieae</taxon>
        <taxon>Pterocarpus clade</taxon>
        <taxon>Stylosanthes</taxon>
    </lineage>
</organism>
<proteinExistence type="predicted"/>
<feature type="compositionally biased region" description="Basic and acidic residues" evidence="1">
    <location>
        <begin position="79"/>
        <end position="103"/>
    </location>
</feature>
<evidence type="ECO:0000313" key="3">
    <source>
        <dbReference type="Proteomes" id="UP001341840"/>
    </source>
</evidence>
<feature type="compositionally biased region" description="Low complexity" evidence="1">
    <location>
        <begin position="34"/>
        <end position="50"/>
    </location>
</feature>
<keyword evidence="3" id="KW-1185">Reference proteome</keyword>
<evidence type="ECO:0000313" key="2">
    <source>
        <dbReference type="EMBL" id="MED6187633.1"/>
    </source>
</evidence>
<protein>
    <submittedName>
        <fullName evidence="2">Uncharacterized protein</fullName>
    </submittedName>
</protein>
<evidence type="ECO:0000256" key="1">
    <source>
        <dbReference type="SAM" id="MobiDB-lite"/>
    </source>
</evidence>
<dbReference type="Proteomes" id="UP001341840">
    <property type="component" value="Unassembled WGS sequence"/>
</dbReference>
<feature type="region of interest" description="Disordered" evidence="1">
    <location>
        <begin position="34"/>
        <end position="113"/>
    </location>
</feature>
<name>A0ABU6WSD4_9FABA</name>
<reference evidence="2 3" key="1">
    <citation type="journal article" date="2023" name="Plants (Basel)">
        <title>Bridging the Gap: Combining Genomics and Transcriptomics Approaches to Understand Stylosanthes scabra, an Orphan Legume from the Brazilian Caatinga.</title>
        <authorList>
            <person name="Ferreira-Neto J.R.C."/>
            <person name="da Silva M.D."/>
            <person name="Binneck E."/>
            <person name="de Melo N.F."/>
            <person name="da Silva R.H."/>
            <person name="de Melo A.L.T.M."/>
            <person name="Pandolfi V."/>
            <person name="Bustamante F.O."/>
            <person name="Brasileiro-Vidal A.C."/>
            <person name="Benko-Iseppon A.M."/>
        </authorList>
    </citation>
    <scope>NUCLEOTIDE SEQUENCE [LARGE SCALE GENOMIC DNA]</scope>
    <source>
        <tissue evidence="2">Leaves</tissue>
    </source>
</reference>